<dbReference type="GO" id="GO:0016747">
    <property type="term" value="F:acyltransferase activity, transferring groups other than amino-acyl groups"/>
    <property type="evidence" value="ECO:0007669"/>
    <property type="project" value="InterPro"/>
</dbReference>
<sequence>MAAVSEHRVEISRVAELNGLRGIAILAVVWHHLSFVLVPAPPSLFGMPTEAILWNGWMGVNLFFILSGFVLYLPYAADKRRFTRREEIVHFYRHRFLRLMPLYFFVVVATFALSGQFANANEHAIHEIVRCLTFTFPFFPDTFSPFSNWALWSVGAEVMFSLIFPLLVAIAERVGLTRLLGLTIFLSLCVRLLRRIYYPVFFGPDWVIDALLIGRLDEFVIGMWLARSYVDGRWLSGCRILPLAATALLAVASWGFAGCFDKRIPAEWTALLNNVLDIALALFVVTALSHGSLFARLLRSRLLQVLGMGCYSVYLWHLPILRALQIDVGGAGAVRIACFIGATVFLSAMTYRFVEFRSVDSWRQLFLAEPPMDRTRSMVNGARG</sequence>
<gene>
    <name evidence="3" type="ORF">F7R13_02915</name>
</gene>
<organism evidence="3 4">
    <name type="scientific">Burkholderia territorii</name>
    <dbReference type="NCBI Taxonomy" id="1503055"/>
    <lineage>
        <taxon>Bacteria</taxon>
        <taxon>Pseudomonadati</taxon>
        <taxon>Pseudomonadota</taxon>
        <taxon>Betaproteobacteria</taxon>
        <taxon>Burkholderiales</taxon>
        <taxon>Burkholderiaceae</taxon>
        <taxon>Burkholderia</taxon>
        <taxon>Burkholderia cepacia complex</taxon>
    </lineage>
</organism>
<evidence type="ECO:0000259" key="2">
    <source>
        <dbReference type="Pfam" id="PF01757"/>
    </source>
</evidence>
<feature type="transmembrane region" description="Helical" evidence="1">
    <location>
        <begin position="333"/>
        <end position="354"/>
    </location>
</feature>
<keyword evidence="3" id="KW-0808">Transferase</keyword>
<name>A0A6L3NMW8_9BURK</name>
<feature type="transmembrane region" description="Helical" evidence="1">
    <location>
        <begin position="52"/>
        <end position="75"/>
    </location>
</feature>
<comment type="caution">
    <text evidence="3">The sequence shown here is derived from an EMBL/GenBank/DDBJ whole genome shotgun (WGS) entry which is preliminary data.</text>
</comment>
<feature type="transmembrane region" description="Helical" evidence="1">
    <location>
        <begin position="96"/>
        <end position="113"/>
    </location>
</feature>
<feature type="transmembrane region" description="Helical" evidence="1">
    <location>
        <begin position="238"/>
        <end position="256"/>
    </location>
</feature>
<feature type="transmembrane region" description="Helical" evidence="1">
    <location>
        <begin position="276"/>
        <end position="295"/>
    </location>
</feature>
<feature type="transmembrane region" description="Helical" evidence="1">
    <location>
        <begin position="149"/>
        <end position="169"/>
    </location>
</feature>
<reference evidence="3 4" key="1">
    <citation type="submission" date="2019-09" db="EMBL/GenBank/DDBJ databases">
        <title>Draft genome sequences of 48 bacterial type strains from the CCUG.</title>
        <authorList>
            <person name="Tunovic T."/>
            <person name="Pineiro-Iglesias B."/>
            <person name="Unosson C."/>
            <person name="Inganas E."/>
            <person name="Ohlen M."/>
            <person name="Cardew S."/>
            <person name="Jensie-Markopoulos S."/>
            <person name="Salva-Serra F."/>
            <person name="Jaen-Luchoro D."/>
            <person name="Karlsson R."/>
            <person name="Svensson-Stadler L."/>
            <person name="Chun J."/>
            <person name="Moore E."/>
        </authorList>
    </citation>
    <scope>NUCLEOTIDE SEQUENCE [LARGE SCALE GENOMIC DNA]</scope>
    <source>
        <strain evidence="3 4">CCUG 65687</strain>
    </source>
</reference>
<proteinExistence type="predicted"/>
<dbReference type="PANTHER" id="PTHR23028:SF53">
    <property type="entry name" value="ACYL_TRANSF_3 DOMAIN-CONTAINING PROTEIN"/>
    <property type="match status" value="1"/>
</dbReference>
<keyword evidence="1" id="KW-1133">Transmembrane helix</keyword>
<keyword evidence="3" id="KW-0012">Acyltransferase</keyword>
<feature type="transmembrane region" description="Helical" evidence="1">
    <location>
        <begin position="20"/>
        <end position="40"/>
    </location>
</feature>
<evidence type="ECO:0000313" key="3">
    <source>
        <dbReference type="EMBL" id="KAB0685837.1"/>
    </source>
</evidence>
<dbReference type="GO" id="GO:0016020">
    <property type="term" value="C:membrane"/>
    <property type="evidence" value="ECO:0007669"/>
    <property type="project" value="TreeGrafter"/>
</dbReference>
<keyword evidence="1" id="KW-0472">Membrane</keyword>
<dbReference type="Proteomes" id="UP000473571">
    <property type="component" value="Unassembled WGS sequence"/>
</dbReference>
<keyword evidence="1" id="KW-0812">Transmembrane</keyword>
<dbReference type="PANTHER" id="PTHR23028">
    <property type="entry name" value="ACETYLTRANSFERASE"/>
    <property type="match status" value="1"/>
</dbReference>
<accession>A0A6L3NMW8</accession>
<dbReference type="InterPro" id="IPR050879">
    <property type="entry name" value="Acyltransferase_3"/>
</dbReference>
<dbReference type="AlphaFoldDB" id="A0A6L3NMW8"/>
<evidence type="ECO:0000313" key="4">
    <source>
        <dbReference type="Proteomes" id="UP000473571"/>
    </source>
</evidence>
<feature type="transmembrane region" description="Helical" evidence="1">
    <location>
        <begin position="302"/>
        <end position="321"/>
    </location>
</feature>
<dbReference type="EMBL" id="VZOL01000015">
    <property type="protein sequence ID" value="KAB0685837.1"/>
    <property type="molecule type" value="Genomic_DNA"/>
</dbReference>
<dbReference type="Pfam" id="PF01757">
    <property type="entry name" value="Acyl_transf_3"/>
    <property type="match status" value="1"/>
</dbReference>
<dbReference type="GO" id="GO:0000271">
    <property type="term" value="P:polysaccharide biosynthetic process"/>
    <property type="evidence" value="ECO:0007669"/>
    <property type="project" value="TreeGrafter"/>
</dbReference>
<evidence type="ECO:0000256" key="1">
    <source>
        <dbReference type="SAM" id="Phobius"/>
    </source>
</evidence>
<feature type="domain" description="Acyltransferase 3" evidence="2">
    <location>
        <begin position="15"/>
        <end position="351"/>
    </location>
</feature>
<protein>
    <submittedName>
        <fullName evidence="3">Acyltransferase</fullName>
    </submittedName>
</protein>
<dbReference type="RefSeq" id="WP_151003344.1">
    <property type="nucleotide sequence ID" value="NZ_CABVPO010000016.1"/>
</dbReference>
<dbReference type="InterPro" id="IPR002656">
    <property type="entry name" value="Acyl_transf_3_dom"/>
</dbReference>